<feature type="domain" description="Transposase (putative) gypsy type" evidence="2">
    <location>
        <begin position="119"/>
        <end position="185"/>
    </location>
</feature>
<feature type="compositionally biased region" description="Polar residues" evidence="1">
    <location>
        <begin position="373"/>
        <end position="387"/>
    </location>
</feature>
<feature type="compositionally biased region" description="Low complexity" evidence="1">
    <location>
        <begin position="18"/>
        <end position="30"/>
    </location>
</feature>
<feature type="compositionally biased region" description="Polar residues" evidence="1">
    <location>
        <begin position="278"/>
        <end position="290"/>
    </location>
</feature>
<feature type="region of interest" description="Disordered" evidence="1">
    <location>
        <begin position="1"/>
        <end position="30"/>
    </location>
</feature>
<reference evidence="3" key="1">
    <citation type="submission" date="2020-03" db="EMBL/GenBank/DDBJ databases">
        <title>A high-quality chromosome-level genome assembly of a woody plant with both climbing and erect habits, Rhamnella rubrinervis.</title>
        <authorList>
            <person name="Lu Z."/>
            <person name="Yang Y."/>
            <person name="Zhu X."/>
            <person name="Sun Y."/>
        </authorList>
    </citation>
    <scope>NUCLEOTIDE SEQUENCE</scope>
    <source>
        <strain evidence="3">BYM</strain>
        <tissue evidence="3">Leaf</tissue>
    </source>
</reference>
<gene>
    <name evidence="3" type="ORF">FNV43_RR19666</name>
</gene>
<dbReference type="OrthoDB" id="1102599at2759"/>
<protein>
    <recommendedName>
        <fullName evidence="2">Transposase (putative) gypsy type domain-containing protein</fullName>
    </recommendedName>
</protein>
<feature type="compositionally biased region" description="Basic residues" evidence="1">
    <location>
        <begin position="357"/>
        <end position="366"/>
    </location>
</feature>
<evidence type="ECO:0000259" key="2">
    <source>
        <dbReference type="Pfam" id="PF04195"/>
    </source>
</evidence>
<feature type="region of interest" description="Disordered" evidence="1">
    <location>
        <begin position="277"/>
        <end position="298"/>
    </location>
</feature>
<keyword evidence="4" id="KW-1185">Reference proteome</keyword>
<organism evidence="3 4">
    <name type="scientific">Rhamnella rubrinervis</name>
    <dbReference type="NCBI Taxonomy" id="2594499"/>
    <lineage>
        <taxon>Eukaryota</taxon>
        <taxon>Viridiplantae</taxon>
        <taxon>Streptophyta</taxon>
        <taxon>Embryophyta</taxon>
        <taxon>Tracheophyta</taxon>
        <taxon>Spermatophyta</taxon>
        <taxon>Magnoliopsida</taxon>
        <taxon>eudicotyledons</taxon>
        <taxon>Gunneridae</taxon>
        <taxon>Pentapetalae</taxon>
        <taxon>rosids</taxon>
        <taxon>fabids</taxon>
        <taxon>Rosales</taxon>
        <taxon>Rhamnaceae</taxon>
        <taxon>rhamnoid group</taxon>
        <taxon>Rhamneae</taxon>
        <taxon>Rhamnella</taxon>
    </lineage>
</organism>
<evidence type="ECO:0000256" key="1">
    <source>
        <dbReference type="SAM" id="MobiDB-lite"/>
    </source>
</evidence>
<dbReference type="AlphaFoldDB" id="A0A8K0DX96"/>
<feature type="region of interest" description="Disordered" evidence="1">
    <location>
        <begin position="560"/>
        <end position="648"/>
    </location>
</feature>
<feature type="region of interest" description="Disordered" evidence="1">
    <location>
        <begin position="348"/>
        <end position="437"/>
    </location>
</feature>
<dbReference type="PANTHER" id="PTHR31099:SF28">
    <property type="entry name" value="F5J5.12"/>
    <property type="match status" value="1"/>
</dbReference>
<dbReference type="Proteomes" id="UP000796880">
    <property type="component" value="Unassembled WGS sequence"/>
</dbReference>
<dbReference type="Pfam" id="PF04195">
    <property type="entry name" value="Transposase_28"/>
    <property type="match status" value="1"/>
</dbReference>
<dbReference type="InterPro" id="IPR007321">
    <property type="entry name" value="Transposase_28"/>
</dbReference>
<evidence type="ECO:0000313" key="3">
    <source>
        <dbReference type="EMBL" id="KAF3436913.1"/>
    </source>
</evidence>
<evidence type="ECO:0000313" key="4">
    <source>
        <dbReference type="Proteomes" id="UP000796880"/>
    </source>
</evidence>
<accession>A0A8K0DX96</accession>
<dbReference type="PANTHER" id="PTHR31099">
    <property type="entry name" value="OS06G0165300 PROTEIN"/>
    <property type="match status" value="1"/>
</dbReference>
<comment type="caution">
    <text evidence="3">The sequence shown here is derived from an EMBL/GenBank/DDBJ whole genome shotgun (WGS) entry which is preliminary data.</text>
</comment>
<proteinExistence type="predicted"/>
<feature type="compositionally biased region" description="Acidic residues" evidence="1">
    <location>
        <begin position="571"/>
        <end position="581"/>
    </location>
</feature>
<sequence length="648" mass="72424">MSSGDSAFEPFLEYSGRSSSPTPSLSSTSSAIRIVEPNQVAEQNPEPYVELNMIRSEPSEHGQKSVIQHPTLIKTDIPSIFNPEDMPYLKKRYGFPENAILSAPTDGERADSVRDGWICFYEIAFKLGLKLPFHRIISMVLRYFNLAPGQLMPNGWRYLLGLIVLSERLGQHIDMPIFLHFFYLKPSGEGRYAFYARKQTKLLTGAPTSDKGWKDRYFFVKKEGPNSLSICAALNQSAKLSTNAEQNNSINVLRAAGKNLNLLLSAKSFRAVGYWPSKQKNQEASPSQQQHKLRPEPIPEGIPLPFIEVPYTHVLEGCIRLLYGEPTDPLWALYPTVDMGKMKVAAPTAEQLAEKERKRKEKKAARKARESGPNKQSEPTPSGTITIQPKDLRVAAVADKSPPHKRQRHSSPLATTKGKEPLAPQANLGLEDSSSIRSDSNLTAPIVDCLMTRHDRSILKSMPLEDICHEAEQGALKLAQTSRYLYEAVVKVDSAFKKKAAAHSRERTGILRLDFSRVAAERDEWQTRSSAWPRKKKIVYRKGVEDAYLRAQKEMILKFKAGQTSWPTPEPSEDEGDDGETSEISSNESESEHVGQQEDPLAVQEGSSSPTRDSFIEAMEAARTDTPEPNSNMEEVVSVPQPSREDHP</sequence>
<name>A0A8K0DX96_9ROSA</name>
<dbReference type="EMBL" id="VOIH02000009">
    <property type="protein sequence ID" value="KAF3436913.1"/>
    <property type="molecule type" value="Genomic_DNA"/>
</dbReference>